<proteinExistence type="predicted"/>
<reference evidence="3" key="1">
    <citation type="submission" date="2016-10" db="EMBL/GenBank/DDBJ databases">
        <authorList>
            <person name="Varghese N."/>
            <person name="Submissions S."/>
        </authorList>
    </citation>
    <scope>NUCLEOTIDE SEQUENCE [LARGE SCALE GENOMIC DNA]</scope>
    <source>
        <strain evidence="3">DSM 17101</strain>
    </source>
</reference>
<keyword evidence="1" id="KW-0472">Membrane</keyword>
<dbReference type="AlphaFoldDB" id="A0A1H0RKG4"/>
<evidence type="ECO:0000313" key="3">
    <source>
        <dbReference type="Proteomes" id="UP000199317"/>
    </source>
</evidence>
<keyword evidence="3" id="KW-1185">Reference proteome</keyword>
<dbReference type="Proteomes" id="UP000199317">
    <property type="component" value="Unassembled WGS sequence"/>
</dbReference>
<keyword evidence="1" id="KW-0812">Transmembrane</keyword>
<sequence>MTPVQIVLAVLVVGNIATGWAWLGARDDATTARAELAAKGQELAGVRGAAQACSTAVDELRTLADRRAREAEAARRAAGVRAAAHDRKADAILAAPPAVPGDACASAQHRVDAWLQGRAQP</sequence>
<dbReference type="OrthoDB" id="8795595at2"/>
<organism evidence="2 3">
    <name type="scientific">Paracidovorax cattleyae</name>
    <dbReference type="NCBI Taxonomy" id="80868"/>
    <lineage>
        <taxon>Bacteria</taxon>
        <taxon>Pseudomonadati</taxon>
        <taxon>Pseudomonadota</taxon>
        <taxon>Betaproteobacteria</taxon>
        <taxon>Burkholderiales</taxon>
        <taxon>Comamonadaceae</taxon>
        <taxon>Paracidovorax</taxon>
    </lineage>
</organism>
<evidence type="ECO:0000256" key="1">
    <source>
        <dbReference type="SAM" id="Phobius"/>
    </source>
</evidence>
<dbReference type="EMBL" id="FNJL01000010">
    <property type="protein sequence ID" value="SDP29418.1"/>
    <property type="molecule type" value="Genomic_DNA"/>
</dbReference>
<evidence type="ECO:0000313" key="2">
    <source>
        <dbReference type="EMBL" id="SDP29418.1"/>
    </source>
</evidence>
<dbReference type="RefSeq" id="WP_092834251.1">
    <property type="nucleotide sequence ID" value="NZ_CP028290.1"/>
</dbReference>
<keyword evidence="1" id="KW-1133">Transmembrane helix</keyword>
<gene>
    <name evidence="2" type="ORF">SAMN04489708_11087</name>
</gene>
<protein>
    <submittedName>
        <fullName evidence="2">Uncharacterized protein</fullName>
    </submittedName>
</protein>
<feature type="transmembrane region" description="Helical" evidence="1">
    <location>
        <begin position="6"/>
        <end position="23"/>
    </location>
</feature>
<accession>A0A1H0RKG4</accession>
<name>A0A1H0RKG4_9BURK</name>